<evidence type="ECO:0000256" key="1">
    <source>
        <dbReference type="SAM" id="MobiDB-lite"/>
    </source>
</evidence>
<dbReference type="Proteomes" id="UP001245184">
    <property type="component" value="Unassembled WGS sequence"/>
</dbReference>
<evidence type="ECO:0000313" key="3">
    <source>
        <dbReference type="Proteomes" id="UP001245184"/>
    </source>
</evidence>
<comment type="caution">
    <text evidence="2">The sequence shown here is derived from an EMBL/GenBank/DDBJ whole genome shotgun (WGS) entry which is preliminary data.</text>
</comment>
<evidence type="ECO:0000313" key="2">
    <source>
        <dbReference type="EMBL" id="MDR6203249.1"/>
    </source>
</evidence>
<feature type="region of interest" description="Disordered" evidence="1">
    <location>
        <begin position="166"/>
        <end position="185"/>
    </location>
</feature>
<name>A0ABD5CHA3_9BURK</name>
<protein>
    <recommendedName>
        <fullName evidence="4">Nucleoside 2-deoxyribosyltransferase</fullName>
    </recommendedName>
</protein>
<dbReference type="AlphaFoldDB" id="A0ABD5CHA3"/>
<dbReference type="EMBL" id="JAVIZN010000002">
    <property type="protein sequence ID" value="MDR6203249.1"/>
    <property type="molecule type" value="Genomic_DNA"/>
</dbReference>
<accession>A0ABD5CHA3</accession>
<gene>
    <name evidence="2" type="ORF">QF025_001969</name>
</gene>
<organism evidence="2 3">
    <name type="scientific">Paraburkholderia graminis</name>
    <dbReference type="NCBI Taxonomy" id="60548"/>
    <lineage>
        <taxon>Bacteria</taxon>
        <taxon>Pseudomonadati</taxon>
        <taxon>Pseudomonadota</taxon>
        <taxon>Betaproteobacteria</taxon>
        <taxon>Burkholderiales</taxon>
        <taxon>Burkholderiaceae</taxon>
        <taxon>Paraburkholderia</taxon>
    </lineage>
</organism>
<feature type="compositionally biased region" description="Basic and acidic residues" evidence="1">
    <location>
        <begin position="166"/>
        <end position="177"/>
    </location>
</feature>
<evidence type="ECO:0008006" key="4">
    <source>
        <dbReference type="Google" id="ProtNLM"/>
    </source>
</evidence>
<sequence>MPISIFFSWQADRSTLVCRNLQERALERAIERLGQMADLQNANREEFVLDRDTKNEPGSPPVAATIFTKIDAAAVFVPDFTFVGLRTDGRSTPNPNVLVEYGWALKALGYRRIVPIMNTAYGGSLAIDLPFDLRHHRHPITYHCPEDADEATRKLVREQLAKDCPRRMNFEPPRRSSFEPGWRPA</sequence>
<proteinExistence type="predicted"/>
<reference evidence="2 3" key="1">
    <citation type="submission" date="2023-08" db="EMBL/GenBank/DDBJ databases">
        <title>Genome sequencing of plant associated microbes to promote plant fitness in Sorghum bicolor and Oryza sativa.</title>
        <authorList>
            <person name="Coleman-Derr D."/>
        </authorList>
    </citation>
    <scope>NUCLEOTIDE SEQUENCE [LARGE SCALE GENOMIC DNA]</scope>
    <source>
        <strain evidence="2 3">SLBN-33</strain>
    </source>
</reference>